<feature type="domain" description="PPIase cyclophilin-type" evidence="6">
    <location>
        <begin position="13"/>
        <end position="178"/>
    </location>
</feature>
<feature type="compositionally biased region" description="Basic and acidic residues" evidence="5">
    <location>
        <begin position="734"/>
        <end position="746"/>
    </location>
</feature>
<feature type="compositionally biased region" description="Basic and acidic residues" evidence="5">
    <location>
        <begin position="474"/>
        <end position="490"/>
    </location>
</feature>
<feature type="compositionally biased region" description="Polar residues" evidence="5">
    <location>
        <begin position="516"/>
        <end position="528"/>
    </location>
</feature>
<feature type="compositionally biased region" description="Basic and acidic residues" evidence="5">
    <location>
        <begin position="711"/>
        <end position="720"/>
    </location>
</feature>
<dbReference type="PANTHER" id="PTHR11071:SF565">
    <property type="entry name" value="MOCA-CYP, ISOFORM A"/>
    <property type="match status" value="1"/>
</dbReference>
<feature type="compositionally biased region" description="Low complexity" evidence="5">
    <location>
        <begin position="815"/>
        <end position="825"/>
    </location>
</feature>
<feature type="compositionally biased region" description="Basic residues" evidence="5">
    <location>
        <begin position="793"/>
        <end position="814"/>
    </location>
</feature>
<dbReference type="PROSITE" id="PS50072">
    <property type="entry name" value="CSA_PPIASE_2"/>
    <property type="match status" value="1"/>
</dbReference>
<dbReference type="GO" id="GO:0016018">
    <property type="term" value="F:cyclosporin A binding"/>
    <property type="evidence" value="ECO:0007669"/>
    <property type="project" value="TreeGrafter"/>
</dbReference>
<dbReference type="GO" id="GO:0006457">
    <property type="term" value="P:protein folding"/>
    <property type="evidence" value="ECO:0007669"/>
    <property type="project" value="InterPro"/>
</dbReference>
<dbReference type="GO" id="GO:0003700">
    <property type="term" value="F:DNA-binding transcription factor activity"/>
    <property type="evidence" value="ECO:0007669"/>
    <property type="project" value="InterPro"/>
</dbReference>
<protein>
    <recommendedName>
        <fullName evidence="2">peptidylprolyl isomerase</fullName>
        <ecNumber evidence="2">5.2.1.8</ecNumber>
    </recommendedName>
</protein>
<feature type="compositionally biased region" description="Polar residues" evidence="5">
    <location>
        <begin position="638"/>
        <end position="653"/>
    </location>
</feature>
<dbReference type="InterPro" id="IPR029000">
    <property type="entry name" value="Cyclophilin-like_dom_sf"/>
</dbReference>
<feature type="compositionally biased region" description="Basic residues" evidence="5">
    <location>
        <begin position="299"/>
        <end position="309"/>
    </location>
</feature>
<evidence type="ECO:0000256" key="3">
    <source>
        <dbReference type="ARBA" id="ARBA00023110"/>
    </source>
</evidence>
<feature type="compositionally biased region" description="Basic residues" evidence="5">
    <location>
        <begin position="891"/>
        <end position="911"/>
    </location>
</feature>
<feature type="compositionally biased region" description="Low complexity" evidence="5">
    <location>
        <begin position="871"/>
        <end position="889"/>
    </location>
</feature>
<feature type="compositionally biased region" description="Low complexity" evidence="5">
    <location>
        <begin position="747"/>
        <end position="775"/>
    </location>
</feature>
<dbReference type="InterPro" id="IPR002130">
    <property type="entry name" value="Cyclophilin-type_PPIase_dom"/>
</dbReference>
<dbReference type="EMBL" id="GEFH01004178">
    <property type="protein sequence ID" value="JAP64403.1"/>
    <property type="molecule type" value="mRNA"/>
</dbReference>
<dbReference type="PANTHER" id="PTHR11071">
    <property type="entry name" value="PEPTIDYL-PROLYL CIS-TRANS ISOMERASE"/>
    <property type="match status" value="1"/>
</dbReference>
<comment type="catalytic activity">
    <reaction evidence="1">
        <text>[protein]-peptidylproline (omega=180) = [protein]-peptidylproline (omega=0)</text>
        <dbReference type="Rhea" id="RHEA:16237"/>
        <dbReference type="Rhea" id="RHEA-COMP:10747"/>
        <dbReference type="Rhea" id="RHEA-COMP:10748"/>
        <dbReference type="ChEBI" id="CHEBI:83833"/>
        <dbReference type="ChEBI" id="CHEBI:83834"/>
        <dbReference type="EC" id="5.2.1.8"/>
    </reaction>
</comment>
<name>A0A131XBB2_9ACAR</name>
<feature type="compositionally biased region" description="Basic and acidic residues" evidence="5">
    <location>
        <begin position="443"/>
        <end position="467"/>
    </location>
</feature>
<feature type="compositionally biased region" description="Basic residues" evidence="5">
    <location>
        <begin position="184"/>
        <end position="193"/>
    </location>
</feature>
<feature type="region of interest" description="Disordered" evidence="5">
    <location>
        <begin position="184"/>
        <end position="259"/>
    </location>
</feature>
<feature type="compositionally biased region" description="Basic and acidic residues" evidence="5">
    <location>
        <begin position="365"/>
        <end position="382"/>
    </location>
</feature>
<dbReference type="EC" id="5.2.1.8" evidence="2"/>
<reference evidence="7" key="1">
    <citation type="journal article" date="2017" name="Ticks Tick Borne Dis.">
        <title>An insight into the sialome of Hyalomma excavatum.</title>
        <authorList>
            <person name="Ribeiro J.M."/>
            <person name="Slovak M."/>
            <person name="Francischetti I.M."/>
        </authorList>
    </citation>
    <scope>NUCLEOTIDE SEQUENCE</scope>
    <source>
        <strain evidence="7">Samish</strain>
        <tissue evidence="7">Salivary glands</tissue>
    </source>
</reference>
<feature type="compositionally biased region" description="Basic and acidic residues" evidence="5">
    <location>
        <begin position="230"/>
        <end position="247"/>
    </location>
</feature>
<dbReference type="PRINTS" id="PR00153">
    <property type="entry name" value="CSAPPISMRASE"/>
</dbReference>
<keyword evidence="4" id="KW-0413">Isomerase</keyword>
<feature type="compositionally biased region" description="Basic residues" evidence="5">
    <location>
        <begin position="213"/>
        <end position="229"/>
    </location>
</feature>
<organism evidence="7">
    <name type="scientific">Hyalomma excavatum</name>
    <dbReference type="NCBI Taxonomy" id="257692"/>
    <lineage>
        <taxon>Eukaryota</taxon>
        <taxon>Metazoa</taxon>
        <taxon>Ecdysozoa</taxon>
        <taxon>Arthropoda</taxon>
        <taxon>Chelicerata</taxon>
        <taxon>Arachnida</taxon>
        <taxon>Acari</taxon>
        <taxon>Parasitiformes</taxon>
        <taxon>Ixodida</taxon>
        <taxon>Ixodoidea</taxon>
        <taxon>Ixodidae</taxon>
        <taxon>Hyalomminae</taxon>
        <taxon>Hyalomma</taxon>
    </lineage>
</organism>
<feature type="compositionally biased region" description="Low complexity" evidence="5">
    <location>
        <begin position="565"/>
        <end position="582"/>
    </location>
</feature>
<feature type="compositionally biased region" description="Polar residues" evidence="5">
    <location>
        <begin position="665"/>
        <end position="684"/>
    </location>
</feature>
<evidence type="ECO:0000256" key="1">
    <source>
        <dbReference type="ARBA" id="ARBA00000971"/>
    </source>
</evidence>
<dbReference type="PROSITE" id="PS00036">
    <property type="entry name" value="BZIP_BASIC"/>
    <property type="match status" value="1"/>
</dbReference>
<accession>A0A131XBB2</accession>
<dbReference type="GO" id="GO:0003755">
    <property type="term" value="F:peptidyl-prolyl cis-trans isomerase activity"/>
    <property type="evidence" value="ECO:0007669"/>
    <property type="project" value="UniProtKB-KW"/>
</dbReference>
<proteinExistence type="evidence at transcript level"/>
<feature type="compositionally biased region" description="Basic residues" evidence="5">
    <location>
        <begin position="861"/>
        <end position="870"/>
    </location>
</feature>
<sequence>MTIEKKRYNPRCFFDVQIGDESAGRIVFELFADVCPITCENFRALCTGECGIGKTTGKPLHYKGVKFHRVIRSFMIQGGDFSVGNGSGGESIYGGTFKDEGFELKHDQPYLLSMANRGKDTNGSQFFITTQPTPHLDGVHVVFGHVIKGEDVVQAIESQPVDGNSCPVQPVIIANCGELVLKRKHKDKKHKRSASSAPSTGAEEGSSGEKASEHKHRKHHKHHSKKSRKDKSSRQDESVNKRATKVDDDAEQSFVKPEEIPEVPANNFLMRRVPDEPNFVPQGRRMGGFYSRRPQVSRSGRKIKGRGFMRYRTPSPEGSRSGSETPPHWRQAQARMRPLRECLELTQDGEEDGGQEEQLPEEGELTNHTEQPVKEKEKENRSRRSPSPFDKRRERRDRNADRNRDRNHDHYRDRRERQDRDANRRSPHRNAQDENQLLPGGDEQPRHRQRKFEEEPRSKRNLKEGRSPRRRSRSPRDRQSRQRPGDDKRGGRSSGLRQRDVLTASNKERSRENRAKSPQTRKVSSSVKPASKLPAETNHRAEKQGASATTPATMGRQAAPRSSSEKGAAASSSAQQGSTTASRPSRKFEEHAPPSRGPTEAAVEEAASAVLRSRLPLAQLLDPTEPLPPGVEPDEISSGLNTASSLPLSQVKWSSVGSSSASGVTQVPPSTSSRWQSAPSTSKSTEQKQPERSSQSASQSSSTSKLSASSKEPEKTELVDKGPSVAKSSSAPTKSERISQAKEASSKAEQAANKPAATVTKAAVASTSTSRSSAKTTRETSRRDKDESLSSRSRSRSRKRGRNRSSSQRRRRRSSSSSSTSSSSSDGGGSSSRRRTRGGRSRRRSKSASSSDGSRGGGSSRRGRRRRRRSSSSSSRSSSTSSSSSSDGRSSSRRGHRKRSPARRKSRRHRSSSSGSSSSD</sequence>
<feature type="compositionally biased region" description="Basic and acidic residues" evidence="5">
    <location>
        <begin position="389"/>
        <end position="424"/>
    </location>
</feature>
<evidence type="ECO:0000256" key="5">
    <source>
        <dbReference type="SAM" id="MobiDB-lite"/>
    </source>
</evidence>
<feature type="compositionally biased region" description="Low complexity" evidence="5">
    <location>
        <begin position="654"/>
        <end position="664"/>
    </location>
</feature>
<dbReference type="SUPFAM" id="SSF50891">
    <property type="entry name" value="Cyclophilin-like"/>
    <property type="match status" value="1"/>
</dbReference>
<evidence type="ECO:0000256" key="2">
    <source>
        <dbReference type="ARBA" id="ARBA00013194"/>
    </source>
</evidence>
<dbReference type="Gene3D" id="2.40.100.10">
    <property type="entry name" value="Cyclophilin-like"/>
    <property type="match status" value="1"/>
</dbReference>
<evidence type="ECO:0000259" key="6">
    <source>
        <dbReference type="PROSITE" id="PS50072"/>
    </source>
</evidence>
<feature type="compositionally biased region" description="Basic and acidic residues" evidence="5">
    <location>
        <begin position="776"/>
        <end position="789"/>
    </location>
</feature>
<dbReference type="FunFam" id="2.40.100.10:FF:000005">
    <property type="entry name" value="Peptidyl-prolyl cis-trans isomerase G"/>
    <property type="match status" value="1"/>
</dbReference>
<feature type="compositionally biased region" description="Basic and acidic residues" evidence="5">
    <location>
        <begin position="506"/>
        <end position="515"/>
    </location>
</feature>
<evidence type="ECO:0000313" key="7">
    <source>
        <dbReference type="EMBL" id="JAP64403.1"/>
    </source>
</evidence>
<dbReference type="GO" id="GO:0005739">
    <property type="term" value="C:mitochondrion"/>
    <property type="evidence" value="ECO:0007669"/>
    <property type="project" value="TreeGrafter"/>
</dbReference>
<feature type="compositionally biased region" description="Acidic residues" evidence="5">
    <location>
        <begin position="347"/>
        <end position="364"/>
    </location>
</feature>
<feature type="compositionally biased region" description="Low complexity" evidence="5">
    <location>
        <begin position="693"/>
        <end position="710"/>
    </location>
</feature>
<keyword evidence="3" id="KW-0697">Rotamase</keyword>
<dbReference type="InterPro" id="IPR004827">
    <property type="entry name" value="bZIP"/>
</dbReference>
<dbReference type="InterPro" id="IPR020892">
    <property type="entry name" value="Cyclophilin-type_PPIase_CS"/>
</dbReference>
<feature type="region of interest" description="Disordered" evidence="5">
    <location>
        <begin position="278"/>
        <end position="607"/>
    </location>
</feature>
<feature type="compositionally biased region" description="Low complexity" evidence="5">
    <location>
        <begin position="194"/>
        <end position="209"/>
    </location>
</feature>
<feature type="region of interest" description="Disordered" evidence="5">
    <location>
        <begin position="620"/>
        <end position="920"/>
    </location>
</feature>
<dbReference type="Pfam" id="PF00160">
    <property type="entry name" value="Pro_isomerase"/>
    <property type="match status" value="1"/>
</dbReference>
<evidence type="ECO:0000256" key="4">
    <source>
        <dbReference type="ARBA" id="ARBA00023235"/>
    </source>
</evidence>
<feature type="compositionally biased region" description="Basic residues" evidence="5">
    <location>
        <begin position="832"/>
        <end position="846"/>
    </location>
</feature>
<dbReference type="PROSITE" id="PS00170">
    <property type="entry name" value="CSA_PPIASE_1"/>
    <property type="match status" value="1"/>
</dbReference>
<dbReference type="CDD" id="cd01926">
    <property type="entry name" value="cyclophilin_ABH_like"/>
    <property type="match status" value="1"/>
</dbReference>
<dbReference type="AlphaFoldDB" id="A0A131XBB2"/>